<protein>
    <submittedName>
        <fullName evidence="1">Uncharacterized protein</fullName>
    </submittedName>
</protein>
<organism evidence="1 2">
    <name type="scientific">Mytilus coruscus</name>
    <name type="common">Sea mussel</name>
    <dbReference type="NCBI Taxonomy" id="42192"/>
    <lineage>
        <taxon>Eukaryota</taxon>
        <taxon>Metazoa</taxon>
        <taxon>Spiralia</taxon>
        <taxon>Lophotrochozoa</taxon>
        <taxon>Mollusca</taxon>
        <taxon>Bivalvia</taxon>
        <taxon>Autobranchia</taxon>
        <taxon>Pteriomorphia</taxon>
        <taxon>Mytilida</taxon>
        <taxon>Mytiloidea</taxon>
        <taxon>Mytilidae</taxon>
        <taxon>Mytilinae</taxon>
        <taxon>Mytilus</taxon>
    </lineage>
</organism>
<evidence type="ECO:0000313" key="2">
    <source>
        <dbReference type="Proteomes" id="UP000507470"/>
    </source>
</evidence>
<dbReference type="OrthoDB" id="6056206at2759"/>
<keyword evidence="2" id="KW-1185">Reference proteome</keyword>
<dbReference type="AlphaFoldDB" id="A0A6J8D4S6"/>
<reference evidence="1 2" key="1">
    <citation type="submission" date="2020-06" db="EMBL/GenBank/DDBJ databases">
        <authorList>
            <person name="Li R."/>
            <person name="Bekaert M."/>
        </authorList>
    </citation>
    <scope>NUCLEOTIDE SEQUENCE [LARGE SCALE GENOMIC DNA]</scope>
    <source>
        <strain evidence="2">wild</strain>
    </source>
</reference>
<proteinExistence type="predicted"/>
<name>A0A6J8D4S6_MYTCO</name>
<gene>
    <name evidence="1" type="ORF">MCOR_36239</name>
</gene>
<evidence type="ECO:0000313" key="1">
    <source>
        <dbReference type="EMBL" id="CAC5402272.1"/>
    </source>
</evidence>
<dbReference type="Proteomes" id="UP000507470">
    <property type="component" value="Unassembled WGS sequence"/>
</dbReference>
<sequence length="248" mass="28267">MYRATTGTVISSEIHVFKQYRTNFGDSALTLYNGIMGTNTVFGDELLPASMTYTEYNRKQCAQFMEGLLKLLLRAVEMDLAYLHLDPRTAASVHNHTSDWETRLHSVRRKMLKTDSIIVSKYHEQSGDDKHYQRDCGGFLKFRSNGHNISVASKDKTFSQADLNEAKSIINHVHDNEAVHLHRPKDHVVHRFVDAHHTYDSFNAKAKNGCSPYAAAGVVDNKAKPSYKASPNRLYLKQAYYHYIHVFG</sequence>
<accession>A0A6J8D4S6</accession>
<dbReference type="EMBL" id="CACVKT020006490">
    <property type="protein sequence ID" value="CAC5402272.1"/>
    <property type="molecule type" value="Genomic_DNA"/>
</dbReference>